<organism evidence="3 4">
    <name type="scientific">Favolaschia claudopus</name>
    <dbReference type="NCBI Taxonomy" id="2862362"/>
    <lineage>
        <taxon>Eukaryota</taxon>
        <taxon>Fungi</taxon>
        <taxon>Dikarya</taxon>
        <taxon>Basidiomycota</taxon>
        <taxon>Agaricomycotina</taxon>
        <taxon>Agaricomycetes</taxon>
        <taxon>Agaricomycetidae</taxon>
        <taxon>Agaricales</taxon>
        <taxon>Marasmiineae</taxon>
        <taxon>Mycenaceae</taxon>
        <taxon>Favolaschia</taxon>
    </lineage>
</organism>
<evidence type="ECO:0000313" key="3">
    <source>
        <dbReference type="EMBL" id="KAK7012760.1"/>
    </source>
</evidence>
<name>A0AAW0AJM9_9AGAR</name>
<accession>A0AAW0AJM9</accession>
<sequence>MLQPPGLDAAGPPPPPHLSEEIREQLRIASCVIVGGTTVFIWDFLHNVANDYYMLFKLTFRPSVAAYMASRIATLVYVLGFSLFATYPLPDCNAAIKAFNSFFPLSSVLTALLFFFRVRAVYGGRLAVSCIFGVLWLCLLGGAITIPIGSDAMKVDETCIVTSLAPYLGANGVATTLYDTSVFLAISTRLLGNSRVQYTTTATRLKAFVGGGKLYAFSEALFRDGQKYYLITVLSNALMILMLYAPGIPPIYRGMLSIPNMALTNILACRVYRNVRFHYFSIPPLSIPVITNSGFAIGGGGATALSNGGSRRGGSGNGGVGTNPSQRSATFWPDIPRPPLDERDSDLVVSPRDREELLDGSSIVSDTYK</sequence>
<evidence type="ECO:0000256" key="1">
    <source>
        <dbReference type="SAM" id="MobiDB-lite"/>
    </source>
</evidence>
<reference evidence="3 4" key="1">
    <citation type="journal article" date="2024" name="J Genomics">
        <title>Draft genome sequencing and assembly of Favolaschia claudopus CIRM-BRFM 2984 isolated from oak limbs.</title>
        <authorList>
            <person name="Navarro D."/>
            <person name="Drula E."/>
            <person name="Chaduli D."/>
            <person name="Cazenave R."/>
            <person name="Ahrendt S."/>
            <person name="Wang J."/>
            <person name="Lipzen A."/>
            <person name="Daum C."/>
            <person name="Barry K."/>
            <person name="Grigoriev I.V."/>
            <person name="Favel A."/>
            <person name="Rosso M.N."/>
            <person name="Martin F."/>
        </authorList>
    </citation>
    <scope>NUCLEOTIDE SEQUENCE [LARGE SCALE GENOMIC DNA]</scope>
    <source>
        <strain evidence="3 4">CIRM-BRFM 2984</strain>
    </source>
</reference>
<proteinExistence type="predicted"/>
<keyword evidence="2" id="KW-0812">Transmembrane</keyword>
<dbReference type="AlphaFoldDB" id="A0AAW0AJM9"/>
<feature type="compositionally biased region" description="Basic and acidic residues" evidence="1">
    <location>
        <begin position="339"/>
        <end position="357"/>
    </location>
</feature>
<evidence type="ECO:0000313" key="4">
    <source>
        <dbReference type="Proteomes" id="UP001362999"/>
    </source>
</evidence>
<keyword evidence="2" id="KW-1133">Transmembrane helix</keyword>
<feature type="transmembrane region" description="Helical" evidence="2">
    <location>
        <begin position="26"/>
        <end position="45"/>
    </location>
</feature>
<feature type="transmembrane region" description="Helical" evidence="2">
    <location>
        <begin position="228"/>
        <end position="245"/>
    </location>
</feature>
<feature type="transmembrane region" description="Helical" evidence="2">
    <location>
        <begin position="122"/>
        <end position="144"/>
    </location>
</feature>
<feature type="transmembrane region" description="Helical" evidence="2">
    <location>
        <begin position="98"/>
        <end position="116"/>
    </location>
</feature>
<comment type="caution">
    <text evidence="3">The sequence shown here is derived from an EMBL/GenBank/DDBJ whole genome shotgun (WGS) entry which is preliminary data.</text>
</comment>
<keyword evidence="2" id="KW-0472">Membrane</keyword>
<gene>
    <name evidence="3" type="ORF">R3P38DRAFT_3013879</name>
</gene>
<feature type="region of interest" description="Disordered" evidence="1">
    <location>
        <begin position="307"/>
        <end position="369"/>
    </location>
</feature>
<keyword evidence="4" id="KW-1185">Reference proteome</keyword>
<protein>
    <recommendedName>
        <fullName evidence="5">Transmembrane protein</fullName>
    </recommendedName>
</protein>
<dbReference type="Proteomes" id="UP001362999">
    <property type="component" value="Unassembled WGS sequence"/>
</dbReference>
<evidence type="ECO:0008006" key="5">
    <source>
        <dbReference type="Google" id="ProtNLM"/>
    </source>
</evidence>
<feature type="compositionally biased region" description="Gly residues" evidence="1">
    <location>
        <begin position="310"/>
        <end position="321"/>
    </location>
</feature>
<feature type="transmembrane region" description="Helical" evidence="2">
    <location>
        <begin position="65"/>
        <end position="86"/>
    </location>
</feature>
<dbReference type="EMBL" id="JAWWNJ010000063">
    <property type="protein sequence ID" value="KAK7012760.1"/>
    <property type="molecule type" value="Genomic_DNA"/>
</dbReference>
<evidence type="ECO:0000256" key="2">
    <source>
        <dbReference type="SAM" id="Phobius"/>
    </source>
</evidence>